<feature type="transmembrane region" description="Helical" evidence="19">
    <location>
        <begin position="129"/>
        <end position="146"/>
    </location>
</feature>
<evidence type="ECO:0000256" key="13">
    <source>
        <dbReference type="ARBA" id="ARBA00022989"/>
    </source>
</evidence>
<keyword evidence="15" id="KW-0408">Iron</keyword>
<dbReference type="Gene3D" id="3.40.50.80">
    <property type="entry name" value="Nucleotide-binding domain of ferredoxin-NADP reductase (FNR) module"/>
    <property type="match status" value="1"/>
</dbReference>
<evidence type="ECO:0000256" key="16">
    <source>
        <dbReference type="ARBA" id="ARBA00023065"/>
    </source>
</evidence>
<evidence type="ECO:0000256" key="6">
    <source>
        <dbReference type="ARBA" id="ARBA00022475"/>
    </source>
</evidence>
<dbReference type="GO" id="GO:0006826">
    <property type="term" value="P:iron ion transport"/>
    <property type="evidence" value="ECO:0007669"/>
    <property type="project" value="UniProtKB-ARBA"/>
</dbReference>
<dbReference type="SUPFAM" id="SSF63380">
    <property type="entry name" value="Riboflavin synthase domain-like"/>
    <property type="match status" value="1"/>
</dbReference>
<evidence type="ECO:0000256" key="2">
    <source>
        <dbReference type="ARBA" id="ARBA00004651"/>
    </source>
</evidence>
<reference evidence="21" key="1">
    <citation type="journal article" date="2021" name="Open Biol.">
        <title>Shared evolutionary footprints suggest mitochondrial oxidative damage underlies multiple complex I losses in fungi.</title>
        <authorList>
            <person name="Schikora-Tamarit M.A."/>
            <person name="Marcet-Houben M."/>
            <person name="Nosek J."/>
            <person name="Gabaldon T."/>
        </authorList>
    </citation>
    <scope>NUCLEOTIDE SEQUENCE</scope>
    <source>
        <strain evidence="21">CBS2887</strain>
    </source>
</reference>
<evidence type="ECO:0000256" key="5">
    <source>
        <dbReference type="ARBA" id="ARBA00022448"/>
    </source>
</evidence>
<evidence type="ECO:0000256" key="14">
    <source>
        <dbReference type="ARBA" id="ARBA00023002"/>
    </source>
</evidence>
<feature type="transmembrane region" description="Helical" evidence="19">
    <location>
        <begin position="273"/>
        <end position="295"/>
    </location>
</feature>
<sequence>MTYYYEGVDCVARTPTDLFTQLRHESRAKISWISNLNYAYYCIYFGVVLTSVACSWYWGWRYSDFQRRNERLESVRRSSSDGEKVETKVVHSTNSRLRIRTVAFLRMIGYYKLPPLITQITGFPMSTQISLLLLSMLVFVVLYAFIPDPAMYYRGCQGFGAPPLAVRSGMMTMGLFPFMLMISGKTNFISGITGVSYERLNIVHQALGWLTFILAWIHTIPFLRQPVKEGGLARLRYQLQTNVNYYNGLPPLIVLCLICLFSLKSFRTRYYEVFVNVHWVLGMAYTALMTWHVWGSMSSQVFVWVSLSFWVVQLIYRGITKTFFKPNSYSFKTKKAMVKLLPNDLFQITIDIDFYTQEFQWEAGQHIFIRFISGLHTLDNHPFSILSLPKLSYGMTQLQLLVKPQGGLTRKIHNLLLSKELDDSSVSLDCYIDGPYGGMSRDVLAFDSLVLIAGGSGITGVFTYLEQAVENFRNNSSCLQRVKLAWAINDLQSFSWIQDQLKEIITSQFADGDAIDRELASKYLKIDVFITNSNKTADTNTASTANIKDQMSQFSDIIKFHTDQKPNFRNYINTDVQLDLPKTCFVVCGNKSLQRDVGLTVSKLQREIVWPSAAGANAGDKVEEIYLHTENFGW</sequence>
<keyword evidence="22" id="KW-1185">Reference proteome</keyword>
<evidence type="ECO:0000256" key="9">
    <source>
        <dbReference type="ARBA" id="ARBA00022692"/>
    </source>
</evidence>
<keyword evidence="13 19" id="KW-1133">Transmembrane helix</keyword>
<accession>A0A9P8TQ41</accession>
<evidence type="ECO:0000256" key="12">
    <source>
        <dbReference type="ARBA" id="ARBA00022982"/>
    </source>
</evidence>
<dbReference type="InterPro" id="IPR013130">
    <property type="entry name" value="Fe3_Rdtase_TM_dom"/>
</dbReference>
<keyword evidence="17 19" id="KW-0472">Membrane</keyword>
<dbReference type="InterPro" id="IPR017927">
    <property type="entry name" value="FAD-bd_FR_type"/>
</dbReference>
<feature type="transmembrane region" description="Helical" evidence="19">
    <location>
        <begin position="202"/>
        <end position="223"/>
    </location>
</feature>
<evidence type="ECO:0000256" key="17">
    <source>
        <dbReference type="ARBA" id="ARBA00023136"/>
    </source>
</evidence>
<keyword evidence="5" id="KW-0813">Transport</keyword>
<dbReference type="InterPro" id="IPR017938">
    <property type="entry name" value="Riboflavin_synthase-like_b-brl"/>
</dbReference>
<evidence type="ECO:0000256" key="4">
    <source>
        <dbReference type="ARBA" id="ARBA00012668"/>
    </source>
</evidence>
<keyword evidence="9 19" id="KW-0812">Transmembrane</keyword>
<organism evidence="21 22">
    <name type="scientific">Wickerhamomyces pijperi</name>
    <name type="common">Yeast</name>
    <name type="synonym">Pichia pijperi</name>
    <dbReference type="NCBI Taxonomy" id="599730"/>
    <lineage>
        <taxon>Eukaryota</taxon>
        <taxon>Fungi</taxon>
        <taxon>Dikarya</taxon>
        <taxon>Ascomycota</taxon>
        <taxon>Saccharomycotina</taxon>
        <taxon>Saccharomycetes</taxon>
        <taxon>Phaffomycetales</taxon>
        <taxon>Wickerhamomycetaceae</taxon>
        <taxon>Wickerhamomyces</taxon>
    </lineage>
</organism>
<evidence type="ECO:0000256" key="8">
    <source>
        <dbReference type="ARBA" id="ARBA00022630"/>
    </source>
</evidence>
<evidence type="ECO:0000256" key="10">
    <source>
        <dbReference type="ARBA" id="ARBA00022827"/>
    </source>
</evidence>
<dbReference type="SFLD" id="SFLDS00052">
    <property type="entry name" value="Ferric_Reductase_Domain"/>
    <property type="match status" value="1"/>
</dbReference>
<dbReference type="InterPro" id="IPR039261">
    <property type="entry name" value="FNR_nucleotide-bd"/>
</dbReference>
<dbReference type="AlphaFoldDB" id="A0A9P8TQ41"/>
<keyword evidence="8" id="KW-0285">Flavoprotein</keyword>
<evidence type="ECO:0000256" key="15">
    <source>
        <dbReference type="ARBA" id="ARBA00023004"/>
    </source>
</evidence>
<evidence type="ECO:0000256" key="11">
    <source>
        <dbReference type="ARBA" id="ARBA00022857"/>
    </source>
</evidence>
<feature type="transmembrane region" description="Helical" evidence="19">
    <location>
        <begin position="243"/>
        <end position="261"/>
    </location>
</feature>
<dbReference type="Pfam" id="PF01794">
    <property type="entry name" value="Ferric_reduct"/>
    <property type="match status" value="1"/>
</dbReference>
<evidence type="ECO:0000313" key="21">
    <source>
        <dbReference type="EMBL" id="KAH3687076.1"/>
    </source>
</evidence>
<dbReference type="SUPFAM" id="SSF52343">
    <property type="entry name" value="Ferredoxin reductase-like, C-terminal NADP-linked domain"/>
    <property type="match status" value="1"/>
</dbReference>
<evidence type="ECO:0000256" key="3">
    <source>
        <dbReference type="ARBA" id="ARBA00006278"/>
    </source>
</evidence>
<feature type="transmembrane region" description="Helical" evidence="19">
    <location>
        <begin position="301"/>
        <end position="319"/>
    </location>
</feature>
<keyword evidence="7" id="KW-0349">Heme</keyword>
<dbReference type="PANTHER" id="PTHR32361:SF23">
    <property type="entry name" value="FERRIC-CHELATE REDUCTASE"/>
    <property type="match status" value="1"/>
</dbReference>
<feature type="domain" description="FAD-binding FR-type" evidence="20">
    <location>
        <begin position="328"/>
        <end position="442"/>
    </location>
</feature>
<proteinExistence type="inferred from homology"/>
<dbReference type="Proteomes" id="UP000774326">
    <property type="component" value="Unassembled WGS sequence"/>
</dbReference>
<evidence type="ECO:0000259" key="20">
    <source>
        <dbReference type="PROSITE" id="PS51384"/>
    </source>
</evidence>
<dbReference type="CDD" id="cd06186">
    <property type="entry name" value="NOX_Duox_like_FAD_NADP"/>
    <property type="match status" value="1"/>
</dbReference>
<reference evidence="21" key="2">
    <citation type="submission" date="2021-01" db="EMBL/GenBank/DDBJ databases">
        <authorList>
            <person name="Schikora-Tamarit M.A."/>
        </authorList>
    </citation>
    <scope>NUCLEOTIDE SEQUENCE</scope>
    <source>
        <strain evidence="21">CBS2887</strain>
    </source>
</reference>
<feature type="transmembrane region" description="Helical" evidence="19">
    <location>
        <begin position="444"/>
        <end position="465"/>
    </location>
</feature>
<keyword evidence="10" id="KW-0274">FAD</keyword>
<dbReference type="GO" id="GO:0006879">
    <property type="term" value="P:intracellular iron ion homeostasis"/>
    <property type="evidence" value="ECO:0007669"/>
    <property type="project" value="TreeGrafter"/>
</dbReference>
<keyword evidence="7" id="KW-0479">Metal-binding</keyword>
<dbReference type="EMBL" id="JAEUBG010001025">
    <property type="protein sequence ID" value="KAH3687076.1"/>
    <property type="molecule type" value="Genomic_DNA"/>
</dbReference>
<comment type="subcellular location">
    <subcellularLocation>
        <location evidence="2">Cell membrane</location>
        <topology evidence="2">Multi-pass membrane protein</topology>
    </subcellularLocation>
</comment>
<dbReference type="GO" id="GO:0052851">
    <property type="term" value="F:ferric-chelate reductase (NADPH) activity"/>
    <property type="evidence" value="ECO:0007669"/>
    <property type="project" value="UniProtKB-EC"/>
</dbReference>
<evidence type="ECO:0000256" key="19">
    <source>
        <dbReference type="SAM" id="Phobius"/>
    </source>
</evidence>
<dbReference type="InterPro" id="IPR013121">
    <property type="entry name" value="Fe_red_NAD-bd_6"/>
</dbReference>
<dbReference type="Pfam" id="PF08022">
    <property type="entry name" value="FAD_binding_8"/>
    <property type="match status" value="1"/>
</dbReference>
<gene>
    <name evidence="21" type="ORF">WICPIJ_001949</name>
</gene>
<dbReference type="InterPro" id="IPR013112">
    <property type="entry name" value="FAD-bd_8"/>
</dbReference>
<comment type="cofactor">
    <cofactor evidence="1">
        <name>FAD</name>
        <dbReference type="ChEBI" id="CHEBI:57692"/>
    </cofactor>
</comment>
<name>A0A9P8TQ41_WICPI</name>
<dbReference type="SFLD" id="SFLDG01168">
    <property type="entry name" value="Ferric_reductase_subgroup_(FRE"/>
    <property type="match status" value="1"/>
</dbReference>
<dbReference type="InterPro" id="IPR051410">
    <property type="entry name" value="Ferric/Cupric_Reductase"/>
</dbReference>
<comment type="similarity">
    <text evidence="3">Belongs to the ferric reductase (FRE) family.</text>
</comment>
<dbReference type="PANTHER" id="PTHR32361">
    <property type="entry name" value="FERRIC/CUPRIC REDUCTASE TRANSMEMBRANE COMPONENT"/>
    <property type="match status" value="1"/>
</dbReference>
<comment type="caution">
    <text evidence="21">The sequence shown here is derived from an EMBL/GenBank/DDBJ whole genome shotgun (WGS) entry which is preliminary data.</text>
</comment>
<dbReference type="GO" id="GO:0005886">
    <property type="term" value="C:plasma membrane"/>
    <property type="evidence" value="ECO:0007669"/>
    <property type="project" value="UniProtKB-SubCell"/>
</dbReference>
<keyword evidence="11" id="KW-0521">NADP</keyword>
<dbReference type="OrthoDB" id="17725at2759"/>
<evidence type="ECO:0000256" key="18">
    <source>
        <dbReference type="ARBA" id="ARBA00048483"/>
    </source>
</evidence>
<keyword evidence="16" id="KW-0406">Ion transport</keyword>
<keyword evidence="12" id="KW-0249">Electron transport</keyword>
<dbReference type="Pfam" id="PF08030">
    <property type="entry name" value="NAD_binding_6"/>
    <property type="match status" value="1"/>
</dbReference>
<comment type="catalytic activity">
    <reaction evidence="18">
        <text>2 a Fe(II)-siderophore + NADP(+) + H(+) = 2 a Fe(III)-siderophore + NADPH</text>
        <dbReference type="Rhea" id="RHEA:28795"/>
        <dbReference type="Rhea" id="RHEA-COMP:11342"/>
        <dbReference type="Rhea" id="RHEA-COMP:11344"/>
        <dbReference type="ChEBI" id="CHEBI:15378"/>
        <dbReference type="ChEBI" id="CHEBI:29033"/>
        <dbReference type="ChEBI" id="CHEBI:29034"/>
        <dbReference type="ChEBI" id="CHEBI:57783"/>
        <dbReference type="ChEBI" id="CHEBI:58349"/>
        <dbReference type="EC" id="1.16.1.9"/>
    </reaction>
</comment>
<keyword evidence="14" id="KW-0560">Oxidoreductase</keyword>
<dbReference type="GO" id="GO:0015677">
    <property type="term" value="P:copper ion import"/>
    <property type="evidence" value="ECO:0007669"/>
    <property type="project" value="TreeGrafter"/>
</dbReference>
<dbReference type="EC" id="1.16.1.9" evidence="4"/>
<feature type="transmembrane region" description="Helical" evidence="19">
    <location>
        <begin position="38"/>
        <end position="58"/>
    </location>
</feature>
<evidence type="ECO:0000256" key="7">
    <source>
        <dbReference type="ARBA" id="ARBA00022617"/>
    </source>
</evidence>
<evidence type="ECO:0000313" key="22">
    <source>
        <dbReference type="Proteomes" id="UP000774326"/>
    </source>
</evidence>
<evidence type="ECO:0000256" key="1">
    <source>
        <dbReference type="ARBA" id="ARBA00001974"/>
    </source>
</evidence>
<protein>
    <recommendedName>
        <fullName evidence="4">ferric-chelate reductase (NADPH)</fullName>
        <ecNumber evidence="4">1.16.1.9</ecNumber>
    </recommendedName>
</protein>
<keyword evidence="6" id="KW-1003">Cell membrane</keyword>
<dbReference type="PROSITE" id="PS51384">
    <property type="entry name" value="FAD_FR"/>
    <property type="match status" value="1"/>
</dbReference>